<keyword evidence="5" id="KW-0597">Phosphoprotein</keyword>
<keyword evidence="4" id="KW-0963">Cytoplasm</keyword>
<evidence type="ECO:0000256" key="6">
    <source>
        <dbReference type="ARBA" id="ARBA00023054"/>
    </source>
</evidence>
<feature type="domain" description="SH3" evidence="9">
    <location>
        <begin position="313"/>
        <end position="371"/>
    </location>
</feature>
<dbReference type="CTD" id="51225"/>
<dbReference type="CDD" id="cd11826">
    <property type="entry name" value="SH3_Abi"/>
    <property type="match status" value="1"/>
</dbReference>
<protein>
    <submittedName>
        <fullName evidence="11">ABI gene family member 3 isoform X1</fullName>
    </submittedName>
</protein>
<dbReference type="SUPFAM" id="SSF50044">
    <property type="entry name" value="SH3-domain"/>
    <property type="match status" value="1"/>
</dbReference>
<feature type="compositionally biased region" description="Pro residues" evidence="8">
    <location>
        <begin position="276"/>
        <end position="285"/>
    </location>
</feature>
<feature type="compositionally biased region" description="Polar residues" evidence="8">
    <location>
        <begin position="155"/>
        <end position="187"/>
    </location>
</feature>
<evidence type="ECO:0000256" key="4">
    <source>
        <dbReference type="ARBA" id="ARBA00022490"/>
    </source>
</evidence>
<dbReference type="SMART" id="SM00326">
    <property type="entry name" value="SH3"/>
    <property type="match status" value="1"/>
</dbReference>
<dbReference type="KEGG" id="pvt:110090874"/>
<dbReference type="InterPro" id="IPR028455">
    <property type="entry name" value="ABI3_SH3"/>
</dbReference>
<evidence type="ECO:0000313" key="11">
    <source>
        <dbReference type="RefSeq" id="XP_020670400.2"/>
    </source>
</evidence>
<dbReference type="Proteomes" id="UP001652642">
    <property type="component" value="Chromosome 6"/>
</dbReference>
<dbReference type="GO" id="GO:0001764">
    <property type="term" value="P:neuron migration"/>
    <property type="evidence" value="ECO:0007669"/>
    <property type="project" value="TreeGrafter"/>
</dbReference>
<dbReference type="InterPro" id="IPR028457">
    <property type="entry name" value="ABI"/>
</dbReference>
<keyword evidence="10" id="KW-1185">Reference proteome</keyword>
<evidence type="ECO:0000256" key="7">
    <source>
        <dbReference type="PROSITE-ProRule" id="PRU00192"/>
    </source>
</evidence>
<evidence type="ECO:0000313" key="10">
    <source>
        <dbReference type="Proteomes" id="UP001652642"/>
    </source>
</evidence>
<feature type="compositionally biased region" description="Pro residues" evidence="8">
    <location>
        <begin position="222"/>
        <end position="231"/>
    </location>
</feature>
<dbReference type="PROSITE" id="PS50002">
    <property type="entry name" value="SH3"/>
    <property type="match status" value="1"/>
</dbReference>
<gene>
    <name evidence="11" type="primary">ABI3</name>
</gene>
<feature type="region of interest" description="Disordered" evidence="8">
    <location>
        <begin position="154"/>
        <end position="305"/>
    </location>
</feature>
<evidence type="ECO:0000256" key="5">
    <source>
        <dbReference type="ARBA" id="ARBA00022553"/>
    </source>
</evidence>
<dbReference type="GO" id="GO:0035591">
    <property type="term" value="F:signaling adaptor activity"/>
    <property type="evidence" value="ECO:0007669"/>
    <property type="project" value="TreeGrafter"/>
</dbReference>
<dbReference type="InterPro" id="IPR012849">
    <property type="entry name" value="Abl-interactor_HHR_dom"/>
</dbReference>
<evidence type="ECO:0000259" key="9">
    <source>
        <dbReference type="PROSITE" id="PS50002"/>
    </source>
</evidence>
<dbReference type="PANTHER" id="PTHR10460:SF7">
    <property type="entry name" value="ABI GENE FAMILY MEMBER 3"/>
    <property type="match status" value="1"/>
</dbReference>
<dbReference type="InParanoid" id="A0A6J0VFU7"/>
<organism evidence="10 11">
    <name type="scientific">Pogona vitticeps</name>
    <name type="common">central bearded dragon</name>
    <dbReference type="NCBI Taxonomy" id="103695"/>
    <lineage>
        <taxon>Eukaryota</taxon>
        <taxon>Metazoa</taxon>
        <taxon>Chordata</taxon>
        <taxon>Craniata</taxon>
        <taxon>Vertebrata</taxon>
        <taxon>Euteleostomi</taxon>
        <taxon>Lepidosauria</taxon>
        <taxon>Squamata</taxon>
        <taxon>Bifurcata</taxon>
        <taxon>Unidentata</taxon>
        <taxon>Episquamata</taxon>
        <taxon>Toxicofera</taxon>
        <taxon>Iguania</taxon>
        <taxon>Acrodonta</taxon>
        <taxon>Agamidae</taxon>
        <taxon>Amphibolurinae</taxon>
        <taxon>Pogona</taxon>
    </lineage>
</organism>
<dbReference type="OrthoDB" id="5971719at2759"/>
<dbReference type="Pfam" id="PF07815">
    <property type="entry name" value="Abi_HHR"/>
    <property type="match status" value="1"/>
</dbReference>
<dbReference type="Pfam" id="PF14604">
    <property type="entry name" value="SH3_9"/>
    <property type="match status" value="1"/>
</dbReference>
<dbReference type="GO" id="GO:0030027">
    <property type="term" value="C:lamellipodium"/>
    <property type="evidence" value="ECO:0007669"/>
    <property type="project" value="TreeGrafter"/>
</dbReference>
<dbReference type="GO" id="GO:0098858">
    <property type="term" value="C:actin-based cell projection"/>
    <property type="evidence" value="ECO:0007669"/>
    <property type="project" value="TreeGrafter"/>
</dbReference>
<dbReference type="GO" id="GO:0017124">
    <property type="term" value="F:SH3 domain binding"/>
    <property type="evidence" value="ECO:0007669"/>
    <property type="project" value="TreeGrafter"/>
</dbReference>
<dbReference type="InterPro" id="IPR036028">
    <property type="entry name" value="SH3-like_dom_sf"/>
</dbReference>
<dbReference type="Gene3D" id="6.10.140.1620">
    <property type="match status" value="1"/>
</dbReference>
<proteinExistence type="inferred from homology"/>
<dbReference type="PRINTS" id="PR00499">
    <property type="entry name" value="P67PHOX"/>
</dbReference>
<feature type="compositionally biased region" description="Low complexity" evidence="8">
    <location>
        <begin position="201"/>
        <end position="221"/>
    </location>
</feature>
<dbReference type="PRINTS" id="PR00452">
    <property type="entry name" value="SH3DOMAIN"/>
</dbReference>
<accession>A0A6J0VFU7</accession>
<reference evidence="11" key="1">
    <citation type="submission" date="2025-08" db="UniProtKB">
        <authorList>
            <consortium name="RefSeq"/>
        </authorList>
    </citation>
    <scope>IDENTIFICATION</scope>
</reference>
<dbReference type="RefSeq" id="XP_020670400.2">
    <property type="nucleotide sequence ID" value="XM_020814741.2"/>
</dbReference>
<keyword evidence="3 7" id="KW-0728">SH3 domain</keyword>
<dbReference type="PANTHER" id="PTHR10460">
    <property type="entry name" value="ABL INTERACTOR FAMILY MEMBER"/>
    <property type="match status" value="1"/>
</dbReference>
<feature type="compositionally biased region" description="Pro residues" evidence="8">
    <location>
        <begin position="293"/>
        <end position="305"/>
    </location>
</feature>
<dbReference type="GO" id="GO:0002357">
    <property type="term" value="P:defense response to tumor cell"/>
    <property type="evidence" value="ECO:0007669"/>
    <property type="project" value="UniProtKB-ARBA"/>
</dbReference>
<dbReference type="GeneID" id="110090874"/>
<dbReference type="InterPro" id="IPR001452">
    <property type="entry name" value="SH3_domain"/>
</dbReference>
<dbReference type="AlphaFoldDB" id="A0A6J0VFU7"/>
<evidence type="ECO:0000256" key="1">
    <source>
        <dbReference type="ARBA" id="ARBA00004496"/>
    </source>
</evidence>
<evidence type="ECO:0000256" key="8">
    <source>
        <dbReference type="SAM" id="MobiDB-lite"/>
    </source>
</evidence>
<dbReference type="GO" id="GO:0031209">
    <property type="term" value="C:SCAR complex"/>
    <property type="evidence" value="ECO:0007669"/>
    <property type="project" value="TreeGrafter"/>
</dbReference>
<keyword evidence="6" id="KW-0175">Coiled coil</keyword>
<evidence type="ECO:0000256" key="2">
    <source>
        <dbReference type="ARBA" id="ARBA00010020"/>
    </source>
</evidence>
<dbReference type="Gene3D" id="2.30.30.40">
    <property type="entry name" value="SH3 Domains"/>
    <property type="match status" value="1"/>
</dbReference>
<evidence type="ECO:0000256" key="3">
    <source>
        <dbReference type="ARBA" id="ARBA00022443"/>
    </source>
</evidence>
<name>A0A6J0VFU7_9SAUR</name>
<sequence>MTELQQLIQNAIPCAREVLRDNYSNLLKVADYCESNYLQAEDKRKALEATMAFTAQSLASVAYQIRNLAGDILKTLDLQASEIRKVEASVCSIAQIVEMHKEKVSRREIGSLTICKTLPCYQKIIYPKDPEPLEPYYKKPLNFSSLDEIGHGIKDQSTQLARTGTLSRRSTKISTGQSSGSLGRSQPVQPPFIPDGKLFPASSLSSLSSATEEMESTSKSVPPEPPPPPPSVLSLLPLPPETDNFLPSPQSDTLPPPPVGLDDILAFSEPDLDFPASPPPPPPPLDITHCEPFGPPLLPPPPPPEKLPWAPETYLEKVVTLYPYTQQKENELSFEEGAVIYVTRKYSDGWCEGVTSDAAGLFPANYVEPLH</sequence>
<comment type="subcellular location">
    <subcellularLocation>
        <location evidence="1">Cytoplasm</location>
    </subcellularLocation>
</comment>
<comment type="similarity">
    <text evidence="2">Belongs to the ABI family.</text>
</comment>
<dbReference type="GO" id="GO:0030334">
    <property type="term" value="P:regulation of cell migration"/>
    <property type="evidence" value="ECO:0007669"/>
    <property type="project" value="TreeGrafter"/>
</dbReference>